<feature type="transmembrane region" description="Helical" evidence="10">
    <location>
        <begin position="7"/>
        <end position="35"/>
    </location>
</feature>
<feature type="transmembrane region" description="Helical" evidence="10">
    <location>
        <begin position="434"/>
        <end position="453"/>
    </location>
</feature>
<protein>
    <submittedName>
        <fullName evidence="12">General substrate transporter</fullName>
    </submittedName>
</protein>
<dbReference type="NCBIfam" id="TIGR00879">
    <property type="entry name" value="SP"/>
    <property type="match status" value="1"/>
</dbReference>
<evidence type="ECO:0000256" key="9">
    <source>
        <dbReference type="SAM" id="MobiDB-lite"/>
    </source>
</evidence>
<proteinExistence type="inferred from homology"/>
<dbReference type="PANTHER" id="PTHR48022:SF37">
    <property type="entry name" value="MAJOR FACILITATOR SUPERFAMILY (MFS) PROFILE DOMAIN-CONTAINING PROTEIN-RELATED"/>
    <property type="match status" value="1"/>
</dbReference>
<feature type="transmembrane region" description="Helical" evidence="10">
    <location>
        <begin position="335"/>
        <end position="357"/>
    </location>
</feature>
<feature type="transmembrane region" description="Helical" evidence="10">
    <location>
        <begin position="180"/>
        <end position="201"/>
    </location>
</feature>
<dbReference type="InterPro" id="IPR036259">
    <property type="entry name" value="MFS_trans_sf"/>
</dbReference>
<dbReference type="InterPro" id="IPR005828">
    <property type="entry name" value="MFS_sugar_transport-like"/>
</dbReference>
<evidence type="ECO:0000256" key="5">
    <source>
        <dbReference type="ARBA" id="ARBA00022989"/>
    </source>
</evidence>
<accession>A0AA38H2D4</accession>
<evidence type="ECO:0000256" key="3">
    <source>
        <dbReference type="ARBA" id="ARBA00022448"/>
    </source>
</evidence>
<feature type="transmembrane region" description="Helical" evidence="10">
    <location>
        <begin position="269"/>
        <end position="292"/>
    </location>
</feature>
<dbReference type="FunFam" id="1.20.1250.20:FF:000090">
    <property type="entry name" value="MFS sugar transporter, putative"/>
    <property type="match status" value="1"/>
</dbReference>
<feature type="transmembrane region" description="Helical" evidence="10">
    <location>
        <begin position="58"/>
        <end position="81"/>
    </location>
</feature>
<feature type="transmembrane region" description="Helical" evidence="10">
    <location>
        <begin position="404"/>
        <end position="428"/>
    </location>
</feature>
<evidence type="ECO:0000256" key="10">
    <source>
        <dbReference type="SAM" id="Phobius"/>
    </source>
</evidence>
<dbReference type="SUPFAM" id="SSF103473">
    <property type="entry name" value="MFS general substrate transporter"/>
    <property type="match status" value="1"/>
</dbReference>
<keyword evidence="4 10" id="KW-0812">Transmembrane</keyword>
<dbReference type="InterPro" id="IPR020846">
    <property type="entry name" value="MFS_dom"/>
</dbReference>
<dbReference type="Gene3D" id="1.20.1250.20">
    <property type="entry name" value="MFS general substrate transporter like domains"/>
    <property type="match status" value="1"/>
</dbReference>
<evidence type="ECO:0000259" key="11">
    <source>
        <dbReference type="PROSITE" id="PS50850"/>
    </source>
</evidence>
<organism evidence="12 13">
    <name type="scientific">Dioszegia hungarica</name>
    <dbReference type="NCBI Taxonomy" id="4972"/>
    <lineage>
        <taxon>Eukaryota</taxon>
        <taxon>Fungi</taxon>
        <taxon>Dikarya</taxon>
        <taxon>Basidiomycota</taxon>
        <taxon>Agaricomycotina</taxon>
        <taxon>Tremellomycetes</taxon>
        <taxon>Tremellales</taxon>
        <taxon>Bulleribasidiaceae</taxon>
        <taxon>Dioszegia</taxon>
    </lineage>
</organism>
<dbReference type="GeneID" id="77729627"/>
<dbReference type="GO" id="GO:0005351">
    <property type="term" value="F:carbohydrate:proton symporter activity"/>
    <property type="evidence" value="ECO:0007669"/>
    <property type="project" value="TreeGrafter"/>
</dbReference>
<dbReference type="Proteomes" id="UP001164286">
    <property type="component" value="Unassembled WGS sequence"/>
</dbReference>
<evidence type="ECO:0000256" key="7">
    <source>
        <dbReference type="ARBA" id="ARBA00049119"/>
    </source>
</evidence>
<dbReference type="GO" id="GO:0016020">
    <property type="term" value="C:membrane"/>
    <property type="evidence" value="ECO:0007669"/>
    <property type="project" value="UniProtKB-SubCell"/>
</dbReference>
<keyword evidence="13" id="KW-1185">Reference proteome</keyword>
<evidence type="ECO:0000256" key="4">
    <source>
        <dbReference type="ARBA" id="ARBA00022692"/>
    </source>
</evidence>
<reference evidence="12" key="1">
    <citation type="journal article" date="2022" name="G3 (Bethesda)">
        <title>High quality genome of the basidiomycete yeast Dioszegia hungarica PDD-24b-2 isolated from cloud water.</title>
        <authorList>
            <person name="Jarrige D."/>
            <person name="Haridas S."/>
            <person name="Bleykasten-Grosshans C."/>
            <person name="Joly M."/>
            <person name="Nadalig T."/>
            <person name="Sancelme M."/>
            <person name="Vuilleumier S."/>
            <person name="Grigoriev I.V."/>
            <person name="Amato P."/>
            <person name="Bringel F."/>
        </authorList>
    </citation>
    <scope>NUCLEOTIDE SEQUENCE</scope>
    <source>
        <strain evidence="12">PDD-24b-2</strain>
    </source>
</reference>
<evidence type="ECO:0000256" key="8">
    <source>
        <dbReference type="RuleBase" id="RU003346"/>
    </source>
</evidence>
<dbReference type="PANTHER" id="PTHR48022">
    <property type="entry name" value="PLASTIDIC GLUCOSE TRANSPORTER 4"/>
    <property type="match status" value="1"/>
</dbReference>
<comment type="subcellular location">
    <subcellularLocation>
        <location evidence="1">Membrane</location>
        <topology evidence="1">Multi-pass membrane protein</topology>
    </subcellularLocation>
</comment>
<dbReference type="RefSeq" id="XP_052943154.1">
    <property type="nucleotide sequence ID" value="XM_053090422.1"/>
</dbReference>
<gene>
    <name evidence="12" type="ORF">MKK02DRAFT_39070</name>
</gene>
<evidence type="ECO:0000256" key="2">
    <source>
        <dbReference type="ARBA" id="ARBA00010992"/>
    </source>
</evidence>
<evidence type="ECO:0000313" key="12">
    <source>
        <dbReference type="EMBL" id="KAI9633377.1"/>
    </source>
</evidence>
<comment type="catalytic activity">
    <reaction evidence="7">
        <text>myo-inositol(out) + H(+)(out) = myo-inositol(in) + H(+)(in)</text>
        <dbReference type="Rhea" id="RHEA:60364"/>
        <dbReference type="ChEBI" id="CHEBI:15378"/>
        <dbReference type="ChEBI" id="CHEBI:17268"/>
    </reaction>
</comment>
<dbReference type="PROSITE" id="PS50850">
    <property type="entry name" value="MFS"/>
    <property type="match status" value="1"/>
</dbReference>
<feature type="transmembrane region" description="Helical" evidence="10">
    <location>
        <begin position="113"/>
        <end position="135"/>
    </location>
</feature>
<keyword evidence="6 10" id="KW-0472">Membrane</keyword>
<dbReference type="PRINTS" id="PR00171">
    <property type="entry name" value="SUGRTRNSPORT"/>
</dbReference>
<feature type="region of interest" description="Disordered" evidence="9">
    <location>
        <begin position="489"/>
        <end position="513"/>
    </location>
</feature>
<feature type="transmembrane region" description="Helical" evidence="10">
    <location>
        <begin position="304"/>
        <end position="326"/>
    </location>
</feature>
<sequence length="513" mass="56082">MALPPKVYNFLCACFAANGAALFGYDLAVISYVLIAKDFLQTVGMGTGIGSPGYNENFIGFIVSSLLLGAFVGSIPASLIADKFSRRTAIVCSGLVFLLGGSLQAGAQSAGMMLAGRFFAGFAIGMLGVLTPLYQSEIAHPSNRGRLGATFQLFIGIGAFVAGWIGYGCSVAQPGTALEWRLPLAFQMLPAVPLVFLTFLLPESPRWLMIQGREEESLQTLGRLHARGNINDTFVQGEFDLMRRKVLEEAALDQSWGLIFSDRTNLRKVIYGIILQFSVQMTGVSAIQYYAGQIYQSVGFEKDALLINSINNVIGLLGQVVCVMFLDRIGRRPPLIWGNIIASVCFAICTGLAKQFYDEVGTKGQGIAFVAFIYIYNFFFSSCIGPLSWVYPVEIMNTAIRAKATALTTMAAWLANFMIGQISPIAFANIGWKYYLVFTVCGATNALTFWLLFPETKGRTLEDMDSYFRNHPWIVPGANVEAVDGRTREKELADNAVEKDAGEKPHENRLESV</sequence>
<evidence type="ECO:0000256" key="6">
    <source>
        <dbReference type="ARBA" id="ARBA00023136"/>
    </source>
</evidence>
<dbReference type="InterPro" id="IPR003663">
    <property type="entry name" value="Sugar/inositol_transpt"/>
</dbReference>
<feature type="domain" description="Major facilitator superfamily (MFS) profile" evidence="11">
    <location>
        <begin position="12"/>
        <end position="457"/>
    </location>
</feature>
<dbReference type="EMBL" id="JAKWFO010000010">
    <property type="protein sequence ID" value="KAI9633377.1"/>
    <property type="molecule type" value="Genomic_DNA"/>
</dbReference>
<dbReference type="InterPro" id="IPR050360">
    <property type="entry name" value="MFS_Sugar_Transporters"/>
</dbReference>
<evidence type="ECO:0000313" key="13">
    <source>
        <dbReference type="Proteomes" id="UP001164286"/>
    </source>
</evidence>
<feature type="transmembrane region" description="Helical" evidence="10">
    <location>
        <begin position="369"/>
        <end position="392"/>
    </location>
</feature>
<dbReference type="InterPro" id="IPR005829">
    <property type="entry name" value="Sugar_transporter_CS"/>
</dbReference>
<keyword evidence="5 10" id="KW-1133">Transmembrane helix</keyword>
<comment type="caution">
    <text evidence="12">The sequence shown here is derived from an EMBL/GenBank/DDBJ whole genome shotgun (WGS) entry which is preliminary data.</text>
</comment>
<name>A0AA38H2D4_9TREE</name>
<keyword evidence="3 8" id="KW-0813">Transport</keyword>
<feature type="transmembrane region" description="Helical" evidence="10">
    <location>
        <begin position="147"/>
        <end position="168"/>
    </location>
</feature>
<evidence type="ECO:0000256" key="1">
    <source>
        <dbReference type="ARBA" id="ARBA00004141"/>
    </source>
</evidence>
<dbReference type="PROSITE" id="PS00217">
    <property type="entry name" value="SUGAR_TRANSPORT_2"/>
    <property type="match status" value="1"/>
</dbReference>
<feature type="transmembrane region" description="Helical" evidence="10">
    <location>
        <begin position="88"/>
        <end position="107"/>
    </location>
</feature>
<dbReference type="Pfam" id="PF00083">
    <property type="entry name" value="Sugar_tr"/>
    <property type="match status" value="1"/>
</dbReference>
<dbReference type="AlphaFoldDB" id="A0AA38H2D4"/>
<comment type="similarity">
    <text evidence="2 8">Belongs to the major facilitator superfamily. Sugar transporter (TC 2.A.1.1) family.</text>
</comment>